<feature type="domain" description="C2H2-type" evidence="4">
    <location>
        <begin position="546"/>
        <end position="573"/>
    </location>
</feature>
<evidence type="ECO:0000259" key="4">
    <source>
        <dbReference type="PROSITE" id="PS50157"/>
    </source>
</evidence>
<dbReference type="EMBL" id="VCGU01000009">
    <property type="protein sequence ID" value="TRY69954.1"/>
    <property type="molecule type" value="Genomic_DNA"/>
</dbReference>
<dbReference type="Gene3D" id="3.30.160.60">
    <property type="entry name" value="Classic Zinc Finger"/>
    <property type="match status" value="2"/>
</dbReference>
<dbReference type="GO" id="GO:0000981">
    <property type="term" value="F:DNA-binding transcription factor activity, RNA polymerase II-specific"/>
    <property type="evidence" value="ECO:0007669"/>
    <property type="project" value="TreeGrafter"/>
</dbReference>
<evidence type="ECO:0000256" key="2">
    <source>
        <dbReference type="SAM" id="MobiDB-lite"/>
    </source>
</evidence>
<feature type="domain" description="BTB" evidence="3">
    <location>
        <begin position="33"/>
        <end position="97"/>
    </location>
</feature>
<evidence type="ECO:0000259" key="3">
    <source>
        <dbReference type="PROSITE" id="PS50097"/>
    </source>
</evidence>
<dbReference type="GO" id="GO:0000978">
    <property type="term" value="F:RNA polymerase II cis-regulatory region sequence-specific DNA binding"/>
    <property type="evidence" value="ECO:0007669"/>
    <property type="project" value="TreeGrafter"/>
</dbReference>
<feature type="compositionally biased region" description="Basic residues" evidence="2">
    <location>
        <begin position="523"/>
        <end position="535"/>
    </location>
</feature>
<keyword evidence="1" id="KW-0479">Metal-binding</keyword>
<gene>
    <name evidence="5" type="ORF">TCAL_02885</name>
</gene>
<dbReference type="InterPro" id="IPR000210">
    <property type="entry name" value="BTB/POZ_dom"/>
</dbReference>
<dbReference type="SMART" id="SM00225">
    <property type="entry name" value="BTB"/>
    <property type="match status" value="1"/>
</dbReference>
<dbReference type="Pfam" id="PF00651">
    <property type="entry name" value="BTB"/>
    <property type="match status" value="1"/>
</dbReference>
<feature type="region of interest" description="Disordered" evidence="2">
    <location>
        <begin position="392"/>
        <end position="434"/>
    </location>
</feature>
<dbReference type="STRING" id="6832.A0A553NWZ3"/>
<feature type="compositionally biased region" description="Polar residues" evidence="2">
    <location>
        <begin position="198"/>
        <end position="213"/>
    </location>
</feature>
<dbReference type="PROSITE" id="PS00028">
    <property type="entry name" value="ZINC_FINGER_C2H2_1"/>
    <property type="match status" value="4"/>
</dbReference>
<dbReference type="AlphaFoldDB" id="A0A553NWZ3"/>
<evidence type="ECO:0000313" key="5">
    <source>
        <dbReference type="EMBL" id="TRY69954.1"/>
    </source>
</evidence>
<evidence type="ECO:0008006" key="7">
    <source>
        <dbReference type="Google" id="ProtNLM"/>
    </source>
</evidence>
<feature type="region of interest" description="Disordered" evidence="2">
    <location>
        <begin position="138"/>
        <end position="239"/>
    </location>
</feature>
<keyword evidence="1" id="KW-0863">Zinc-finger</keyword>
<dbReference type="PANTHER" id="PTHR46105:SF28">
    <property type="entry name" value="ZINC FINGER PROTEIN 37-LIKE"/>
    <property type="match status" value="1"/>
</dbReference>
<dbReference type="GO" id="GO:0008270">
    <property type="term" value="F:zinc ion binding"/>
    <property type="evidence" value="ECO:0007669"/>
    <property type="project" value="UniProtKB-KW"/>
</dbReference>
<dbReference type="InterPro" id="IPR050457">
    <property type="entry name" value="ZnFinger_BTB_dom_contain"/>
</dbReference>
<accession>A0A553NWZ3</accession>
<dbReference type="PROSITE" id="PS50097">
    <property type="entry name" value="BTB"/>
    <property type="match status" value="1"/>
</dbReference>
<organism evidence="5 6">
    <name type="scientific">Tigriopus californicus</name>
    <name type="common">Marine copepod</name>
    <dbReference type="NCBI Taxonomy" id="6832"/>
    <lineage>
        <taxon>Eukaryota</taxon>
        <taxon>Metazoa</taxon>
        <taxon>Ecdysozoa</taxon>
        <taxon>Arthropoda</taxon>
        <taxon>Crustacea</taxon>
        <taxon>Multicrustacea</taxon>
        <taxon>Hexanauplia</taxon>
        <taxon>Copepoda</taxon>
        <taxon>Harpacticoida</taxon>
        <taxon>Harpacticidae</taxon>
        <taxon>Tigriopus</taxon>
    </lineage>
</organism>
<dbReference type="InterPro" id="IPR013087">
    <property type="entry name" value="Znf_C2H2_type"/>
</dbReference>
<name>A0A553NWZ3_TIGCA</name>
<dbReference type="InterPro" id="IPR011333">
    <property type="entry name" value="SKP1/BTB/POZ_sf"/>
</dbReference>
<sequence>MVSHEDLVREFEHEQKDVVFGSLTNHFQLGLFTDLTLVCQNQSLRAHKTVLSASSKFFRDILRHYPLIMAIDLDKELSPNGITLDFTDLQQLVSTLYCVGNLDTSSRGIESMLLVAQVLGIPTLISFLKRVKTSFPNFTSDHPRSWDRPKAPSNPLLPSVTTQHPEDELARPSAPFPQLPPEIPLHKQERIDPHPSGESHSPSNRAPSQATLASLSSFPFQPLPSPRQGGHEVNPNSSSRVVTSVLESFDPSFLTNLQANQIDDLENALLPHLQNEDSNPEPSPLPAPGSGTSGLNSRKCASASMFPNQEKEQHSVVVDIPPDMDPTYSFDQPTSSGLTPPNFGVRPADPSEVLTQSANPPRTSPLPQFSVLKPNQRVDPSVCAPKPVVLRPDASFSPLSTSTIPETPTPLTPEIPKSDDELEPPSLHEEETEEGLVIDESFEGENRVSQTEDAEIEVNLEKVREGQSFKFAIPGSSKSVTLNFSADALKEMRNSMTGEDHEDANNGSIQDPKLSSSVGKTTSPRHLRSRKRKKKTSPSLVCKSLFACQLCGKAFPNKKLFDRHASFHVEINSSCKVCGKLFPKRWNLEEHMALEHDMGKKGKCKDCNKEFKWDRNLLAHIQLHHPKEIRHRCKFCPLNFIKKRFYIRHHQKRHPNKPETWCKVSQALR</sequence>
<dbReference type="InterPro" id="IPR036236">
    <property type="entry name" value="Znf_C2H2_sf"/>
</dbReference>
<feature type="region of interest" description="Disordered" evidence="2">
    <location>
        <begin position="273"/>
        <end position="299"/>
    </location>
</feature>
<evidence type="ECO:0000313" key="6">
    <source>
        <dbReference type="Proteomes" id="UP000318571"/>
    </source>
</evidence>
<feature type="compositionally biased region" description="Polar residues" evidence="2">
    <location>
        <begin position="329"/>
        <end position="339"/>
    </location>
</feature>
<feature type="compositionally biased region" description="Basic and acidic residues" evidence="2">
    <location>
        <begin position="141"/>
        <end position="150"/>
    </location>
</feature>
<dbReference type="Pfam" id="PF00096">
    <property type="entry name" value="zf-C2H2"/>
    <property type="match status" value="1"/>
</dbReference>
<feature type="compositionally biased region" description="Polar residues" evidence="2">
    <location>
        <begin position="505"/>
        <end position="522"/>
    </location>
</feature>
<dbReference type="SUPFAM" id="SSF57667">
    <property type="entry name" value="beta-beta-alpha zinc fingers"/>
    <property type="match status" value="2"/>
</dbReference>
<feature type="domain" description="C2H2-type" evidence="4">
    <location>
        <begin position="602"/>
        <end position="629"/>
    </location>
</feature>
<comment type="caution">
    <text evidence="5">The sequence shown here is derived from an EMBL/GenBank/DDBJ whole genome shotgun (WGS) entry which is preliminary data.</text>
</comment>
<proteinExistence type="predicted"/>
<dbReference type="Gene3D" id="3.30.710.10">
    <property type="entry name" value="Potassium Channel Kv1.1, Chain A"/>
    <property type="match status" value="1"/>
</dbReference>
<dbReference type="PROSITE" id="PS50157">
    <property type="entry name" value="ZINC_FINGER_C2H2_2"/>
    <property type="match status" value="3"/>
</dbReference>
<dbReference type="OMA" id="TGHNNHY"/>
<reference evidence="5 6" key="1">
    <citation type="journal article" date="2018" name="Nat. Ecol. Evol.">
        <title>Genomic signatures of mitonuclear coevolution across populations of Tigriopus californicus.</title>
        <authorList>
            <person name="Barreto F.S."/>
            <person name="Watson E.T."/>
            <person name="Lima T.G."/>
            <person name="Willett C.S."/>
            <person name="Edmands S."/>
            <person name="Li W."/>
            <person name="Burton R.S."/>
        </authorList>
    </citation>
    <scope>NUCLEOTIDE SEQUENCE [LARGE SCALE GENOMIC DNA]</scope>
    <source>
        <strain evidence="5 6">San Diego</strain>
    </source>
</reference>
<feature type="region of interest" description="Disordered" evidence="2">
    <location>
        <begin position="497"/>
        <end position="535"/>
    </location>
</feature>
<dbReference type="Proteomes" id="UP000318571">
    <property type="component" value="Chromosome 9"/>
</dbReference>
<feature type="compositionally biased region" description="Polar residues" evidence="2">
    <location>
        <begin position="353"/>
        <end position="367"/>
    </location>
</feature>
<keyword evidence="1" id="KW-0862">Zinc</keyword>
<feature type="domain" description="C2H2-type" evidence="4">
    <location>
        <begin position="573"/>
        <end position="601"/>
    </location>
</feature>
<protein>
    <recommendedName>
        <fullName evidence="7">BTB domain-containing protein</fullName>
    </recommendedName>
</protein>
<feature type="compositionally biased region" description="Basic and acidic residues" evidence="2">
    <location>
        <begin position="184"/>
        <end position="197"/>
    </location>
</feature>
<dbReference type="SMART" id="SM00355">
    <property type="entry name" value="ZnF_C2H2"/>
    <property type="match status" value="4"/>
</dbReference>
<evidence type="ECO:0000256" key="1">
    <source>
        <dbReference type="PROSITE-ProRule" id="PRU00042"/>
    </source>
</evidence>
<feature type="region of interest" description="Disordered" evidence="2">
    <location>
        <begin position="319"/>
        <end position="372"/>
    </location>
</feature>
<dbReference type="PANTHER" id="PTHR46105">
    <property type="entry name" value="AGAP004733-PA"/>
    <property type="match status" value="1"/>
</dbReference>
<dbReference type="SUPFAM" id="SSF54695">
    <property type="entry name" value="POZ domain"/>
    <property type="match status" value="1"/>
</dbReference>
<feature type="compositionally biased region" description="Pro residues" evidence="2">
    <location>
        <begin position="174"/>
        <end position="183"/>
    </location>
</feature>
<keyword evidence="6" id="KW-1185">Reference proteome</keyword>